<dbReference type="PANTHER" id="PTHR43620:SF7">
    <property type="entry name" value="GLYCEROPHOSPHODIESTER PHOSPHODIESTERASE GDPD5-RELATED"/>
    <property type="match status" value="1"/>
</dbReference>
<name>A0A8X7XRS9_POPTO</name>
<evidence type="ECO:0000313" key="11">
    <source>
        <dbReference type="EMBL" id="KAG6735822.1"/>
    </source>
</evidence>
<dbReference type="SUPFAM" id="SSF51695">
    <property type="entry name" value="PLC-like phosphodiesterases"/>
    <property type="match status" value="2"/>
</dbReference>
<evidence type="ECO:0000256" key="2">
    <source>
        <dbReference type="ARBA" id="ARBA00012247"/>
    </source>
</evidence>
<feature type="signal peptide" evidence="9">
    <location>
        <begin position="1"/>
        <end position="26"/>
    </location>
</feature>
<accession>A0A8X7XRS9</accession>
<dbReference type="FunFam" id="3.20.20.190:FF:000011">
    <property type="entry name" value="Glycerophosphodiester phosphodiesterase GDPDL3"/>
    <property type="match status" value="1"/>
</dbReference>
<dbReference type="Proteomes" id="UP000886885">
    <property type="component" value="Unassembled WGS sequence"/>
</dbReference>
<dbReference type="OrthoDB" id="1058301at2759"/>
<keyword evidence="6" id="KW-0325">Glycoprotein</keyword>
<feature type="chain" id="PRO_5036493383" description="glycerophosphodiester phosphodiesterase" evidence="9">
    <location>
        <begin position="27"/>
        <end position="812"/>
    </location>
</feature>
<reference evidence="11" key="1">
    <citation type="journal article" date="2020" name="bioRxiv">
        <title>Hybrid origin of Populus tomentosa Carr. identified through genome sequencing and phylogenomic analysis.</title>
        <authorList>
            <person name="An X."/>
            <person name="Gao K."/>
            <person name="Chen Z."/>
            <person name="Li J."/>
            <person name="Yang X."/>
            <person name="Yang X."/>
            <person name="Zhou J."/>
            <person name="Guo T."/>
            <person name="Zhao T."/>
            <person name="Huang S."/>
            <person name="Miao D."/>
            <person name="Khan W.U."/>
            <person name="Rao P."/>
            <person name="Ye M."/>
            <person name="Lei B."/>
            <person name="Liao W."/>
            <person name="Wang J."/>
            <person name="Ji L."/>
            <person name="Li Y."/>
            <person name="Guo B."/>
            <person name="Mustafa N.S."/>
            <person name="Li S."/>
            <person name="Yun Q."/>
            <person name="Keller S.R."/>
            <person name="Mao J."/>
            <person name="Zhang R."/>
            <person name="Strauss S.H."/>
        </authorList>
    </citation>
    <scope>NUCLEOTIDE SEQUENCE</scope>
    <source>
        <strain evidence="11">GM15</strain>
        <tissue evidence="11">Leaf</tissue>
    </source>
</reference>
<dbReference type="PANTHER" id="PTHR43620">
    <property type="entry name" value="GLYCEROPHOSPHORYL DIESTER PHOSPHODIESTERASE"/>
    <property type="match status" value="1"/>
</dbReference>
<dbReference type="InterPro" id="IPR017946">
    <property type="entry name" value="PLC-like_Pdiesterase_TIM-brl"/>
</dbReference>
<sequence>MCNLRSFFTPLLAVLLLQSLVVVVSAQGSATTWKTLTGNPPLVIARGGFSGLFPDSSSDAFQFATLASLPDVVLWCDVQLTKDSVGICAPDLRLDNYTSIAQVMQNKDKLYLVNGIPTRGWFTVDFTLNELSLIFLTQGIYSRSEKFDNIYSIQTVEDVANLKPPGLWLNIQHDAFFTQHNLSMRNYVLSLYRRVVINHLSSPEVGFLRSVVKRFNLNITKLVLRFLEPNVIEPSTNETYGSLSNNLTFIKTFASGILIPKSYIWPLDASNYVQPHTSIVSDAHKAGLEVFVSDFYNDVPLSYNYSYDPVTEYLNFVDYVDFSVDGVLSDFPVTPSATIGKLNFFMGAVVSLPTIIELSTVATSSFSYSDFSFCIADCFSGLGKNAAPQVNLSVISKNGASGDYPGCTDLAYQNAILDGADVIDCPVQISKDGIPFCLGTINLFDSTTVAQSSYSNRAQTIPQIEAGSGIFTFSLTWSDIQSLTPVISSPYSKNELFRNPKFRNSGKFLTLSDFLALAKNASSLSGVLISIENAAYLIEKEGLPVTDKVLDVLSKAGYDDPTSKKVMIESTNSSVLKKFRDKNNYELVYRIEEDIQDAQDAALKDIKGFANSVVISKASVFRESSSFLIGVTNVVPKLRSHGLSVYVETFRNEFVSQAWDFFSDSTVEINSYVMGASISGVITEFPLTSARYKSKSLMFLVDMQQYRVNPGRSWNRCLGSNSSSRPYMSPARPGDLVQLIAPFALPPAQPPSPVITAPDVEEGPLPSHRASAPVPGGGATAIPPGPPNGLPKIGACIFLSNLAMLITILLLL</sequence>
<protein>
    <recommendedName>
        <fullName evidence="2">glycerophosphodiester phosphodiesterase</fullName>
        <ecNumber evidence="2">3.1.4.46</ecNumber>
    </recommendedName>
</protein>
<dbReference type="GO" id="GO:0008889">
    <property type="term" value="F:glycerophosphodiester phosphodiesterase activity"/>
    <property type="evidence" value="ECO:0007669"/>
    <property type="project" value="UniProtKB-EC"/>
</dbReference>
<evidence type="ECO:0000256" key="5">
    <source>
        <dbReference type="ARBA" id="ARBA00022801"/>
    </source>
</evidence>
<feature type="region of interest" description="Disordered" evidence="8">
    <location>
        <begin position="752"/>
        <end position="772"/>
    </location>
</feature>
<dbReference type="CDD" id="cd08604">
    <property type="entry name" value="GDPD_SHV3_repeat_2"/>
    <property type="match status" value="1"/>
</dbReference>
<evidence type="ECO:0000256" key="3">
    <source>
        <dbReference type="ARBA" id="ARBA00022729"/>
    </source>
</evidence>
<dbReference type="AlphaFoldDB" id="A0A8X7XRS9"/>
<keyword evidence="5" id="KW-0378">Hydrolase</keyword>
<feature type="domain" description="GP-PDE" evidence="10">
    <location>
        <begin position="392"/>
        <end position="693"/>
    </location>
</feature>
<evidence type="ECO:0000256" key="8">
    <source>
        <dbReference type="SAM" id="MobiDB-lite"/>
    </source>
</evidence>
<dbReference type="PROSITE" id="PS51704">
    <property type="entry name" value="GP_PDE"/>
    <property type="match status" value="2"/>
</dbReference>
<evidence type="ECO:0000256" key="7">
    <source>
        <dbReference type="ARBA" id="ARBA00047512"/>
    </source>
</evidence>
<comment type="catalytic activity">
    <reaction evidence="7">
        <text>a sn-glycero-3-phosphodiester + H2O = an alcohol + sn-glycerol 3-phosphate + H(+)</text>
        <dbReference type="Rhea" id="RHEA:12969"/>
        <dbReference type="ChEBI" id="CHEBI:15377"/>
        <dbReference type="ChEBI" id="CHEBI:15378"/>
        <dbReference type="ChEBI" id="CHEBI:30879"/>
        <dbReference type="ChEBI" id="CHEBI:57597"/>
        <dbReference type="ChEBI" id="CHEBI:83408"/>
        <dbReference type="EC" id="3.1.4.46"/>
    </reaction>
</comment>
<feature type="domain" description="GP-PDE" evidence="10">
    <location>
        <begin position="41"/>
        <end position="339"/>
    </location>
</feature>
<dbReference type="EC" id="3.1.4.46" evidence="2"/>
<dbReference type="Gene3D" id="3.20.20.190">
    <property type="entry name" value="Phosphatidylinositol (PI) phosphodiesterase"/>
    <property type="match status" value="2"/>
</dbReference>
<evidence type="ECO:0000256" key="4">
    <source>
        <dbReference type="ARBA" id="ARBA00022798"/>
    </source>
</evidence>
<dbReference type="Pfam" id="PF03009">
    <property type="entry name" value="GDPD"/>
    <property type="match status" value="2"/>
</dbReference>
<keyword evidence="12" id="KW-1185">Reference proteome</keyword>
<dbReference type="InterPro" id="IPR030395">
    <property type="entry name" value="GP_PDE_dom"/>
</dbReference>
<comment type="caution">
    <text evidence="11">The sequence shown here is derived from an EMBL/GenBank/DDBJ whole genome shotgun (WGS) entry which is preliminary data.</text>
</comment>
<comment type="similarity">
    <text evidence="1">Belongs to the glycerophosphoryl diester phosphodiesterase family.</text>
</comment>
<dbReference type="GO" id="GO:0006629">
    <property type="term" value="P:lipid metabolic process"/>
    <property type="evidence" value="ECO:0007669"/>
    <property type="project" value="InterPro"/>
</dbReference>
<evidence type="ECO:0000313" key="12">
    <source>
        <dbReference type="Proteomes" id="UP000886885"/>
    </source>
</evidence>
<organism evidence="11 12">
    <name type="scientific">Populus tomentosa</name>
    <name type="common">Chinese white poplar</name>
    <dbReference type="NCBI Taxonomy" id="118781"/>
    <lineage>
        <taxon>Eukaryota</taxon>
        <taxon>Viridiplantae</taxon>
        <taxon>Streptophyta</taxon>
        <taxon>Embryophyta</taxon>
        <taxon>Tracheophyta</taxon>
        <taxon>Spermatophyta</taxon>
        <taxon>Magnoliopsida</taxon>
        <taxon>eudicotyledons</taxon>
        <taxon>Gunneridae</taxon>
        <taxon>Pentapetalae</taxon>
        <taxon>rosids</taxon>
        <taxon>fabids</taxon>
        <taxon>Malpighiales</taxon>
        <taxon>Salicaceae</taxon>
        <taxon>Saliceae</taxon>
        <taxon>Populus</taxon>
    </lineage>
</organism>
<dbReference type="CDD" id="cd08603">
    <property type="entry name" value="GDPD_SHV3_repeat_1"/>
    <property type="match status" value="1"/>
</dbReference>
<evidence type="ECO:0000256" key="6">
    <source>
        <dbReference type="ARBA" id="ARBA00023180"/>
    </source>
</evidence>
<evidence type="ECO:0000259" key="10">
    <source>
        <dbReference type="PROSITE" id="PS51704"/>
    </source>
</evidence>
<proteinExistence type="inferred from homology"/>
<keyword evidence="3 9" id="KW-0732">Signal</keyword>
<dbReference type="EMBL" id="JAAWWB010001652">
    <property type="protein sequence ID" value="KAG6735822.1"/>
    <property type="molecule type" value="Genomic_DNA"/>
</dbReference>
<keyword evidence="4" id="KW-0319">Glycerol metabolism</keyword>
<dbReference type="GO" id="GO:0006071">
    <property type="term" value="P:glycerol metabolic process"/>
    <property type="evidence" value="ECO:0007669"/>
    <property type="project" value="UniProtKB-KW"/>
</dbReference>
<gene>
    <name evidence="11" type="ORF">POTOM_061511</name>
</gene>
<dbReference type="FunFam" id="3.20.20.190:FF:000013">
    <property type="entry name" value="Glycerophosphodiester phosphodiesterase GDPDL3"/>
    <property type="match status" value="1"/>
</dbReference>
<evidence type="ECO:0000256" key="9">
    <source>
        <dbReference type="SAM" id="SignalP"/>
    </source>
</evidence>
<evidence type="ECO:0000256" key="1">
    <source>
        <dbReference type="ARBA" id="ARBA00007277"/>
    </source>
</evidence>